<keyword evidence="3 5" id="KW-1133">Transmembrane helix</keyword>
<dbReference type="OMA" id="ILMPGRM"/>
<dbReference type="EMBL" id="VKID01000001">
    <property type="protein sequence ID" value="TRY00191.1"/>
    <property type="molecule type" value="Genomic_DNA"/>
</dbReference>
<comment type="subcellular location">
    <subcellularLocation>
        <location evidence="1">Membrane</location>
        <topology evidence="1">Multi-pass membrane protein</topology>
    </subcellularLocation>
</comment>
<evidence type="ECO:0000259" key="6">
    <source>
        <dbReference type="Pfam" id="PF12698"/>
    </source>
</evidence>
<sequence>MKKLKYLIKYGLKKRLFTKAFYISTAVIGVLIVGITLLPTIISSFADEPGGEIIDNRITIVDTTGYNFDDALQTVINFSLFNLFDNQIEYLLSNDIPDATYYDDALPNSGLIYIYLEGGLVQVQVYNSGLHGYVASILESFLPNLQRLKYEIDNPGSTGMINDVTVDFVKDPNAEDTELQSIMSALSTAVIIPIFILITIALQFIGTEIMEEKSTKAIEIIIASVPPRTHFFAKILSIMIFLVVQLLTYVIFGLVGFGLNELIASGSTSVGGSWGDIVGILGPVILPTLLVTLVCAVLGALIYAIIGGFFASLSVNQEDYQAIQTPVMMILMISYMGGIFAGASQLSGLLLFFGYFPFSAPLVLPVAFAAGQLGWLEVVISFAIMIVTAVGLLAVFTPLYRASILSYDQSSLFKRIKNTYRTSKVLKDNQKLYEGKK</sequence>
<feature type="domain" description="ABC-2 type transporter transmembrane" evidence="6">
    <location>
        <begin position="19"/>
        <end position="395"/>
    </location>
</feature>
<dbReference type="Pfam" id="PF12698">
    <property type="entry name" value="ABC2_membrane_3"/>
    <property type="match status" value="1"/>
</dbReference>
<dbReference type="GO" id="GO:0140359">
    <property type="term" value="F:ABC-type transporter activity"/>
    <property type="evidence" value="ECO:0007669"/>
    <property type="project" value="InterPro"/>
</dbReference>
<reference evidence="7 8" key="1">
    <citation type="submission" date="2019-07" db="EMBL/GenBank/DDBJ databases">
        <title>Genome sequence of Acholeplasma laidlawii strain with increased resistance to erythromycin.</title>
        <authorList>
            <person name="Medvedeva E.S."/>
            <person name="Baranova N.B."/>
            <person name="Siniagina M.N."/>
            <person name="Mouzykantov A."/>
            <person name="Chernova O.A."/>
            <person name="Chernov V.M."/>
        </authorList>
    </citation>
    <scope>NUCLEOTIDE SEQUENCE [LARGE SCALE GENOMIC DNA]</scope>
    <source>
        <strain evidence="7 8">PG8REry</strain>
    </source>
</reference>
<organism evidence="7 8">
    <name type="scientific">Acholeplasma laidlawii</name>
    <dbReference type="NCBI Taxonomy" id="2148"/>
    <lineage>
        <taxon>Bacteria</taxon>
        <taxon>Bacillati</taxon>
        <taxon>Mycoplasmatota</taxon>
        <taxon>Mollicutes</taxon>
        <taxon>Acholeplasmatales</taxon>
        <taxon>Acholeplasmataceae</taxon>
        <taxon>Acholeplasma</taxon>
    </lineage>
</organism>
<feature type="transmembrane region" description="Helical" evidence="5">
    <location>
        <begin position="21"/>
        <end position="42"/>
    </location>
</feature>
<keyword evidence="2 5" id="KW-0812">Transmembrane</keyword>
<evidence type="ECO:0000256" key="1">
    <source>
        <dbReference type="ARBA" id="ARBA00004141"/>
    </source>
</evidence>
<protein>
    <submittedName>
        <fullName evidence="7">ABC transporter permease</fullName>
    </submittedName>
</protein>
<evidence type="ECO:0000313" key="7">
    <source>
        <dbReference type="EMBL" id="TRY00191.1"/>
    </source>
</evidence>
<feature type="transmembrane region" description="Helical" evidence="5">
    <location>
        <begin position="327"/>
        <end position="358"/>
    </location>
</feature>
<evidence type="ECO:0000256" key="4">
    <source>
        <dbReference type="ARBA" id="ARBA00023136"/>
    </source>
</evidence>
<name>A0A553IIZ6_ACHLA</name>
<dbReference type="InterPro" id="IPR013525">
    <property type="entry name" value="ABC2_TM"/>
</dbReference>
<dbReference type="RefSeq" id="WP_012242309.1">
    <property type="nucleotide sequence ID" value="NZ_JACAOE010000001.1"/>
</dbReference>
<evidence type="ECO:0000256" key="5">
    <source>
        <dbReference type="SAM" id="Phobius"/>
    </source>
</evidence>
<feature type="transmembrane region" description="Helical" evidence="5">
    <location>
        <begin position="378"/>
        <end position="400"/>
    </location>
</feature>
<keyword evidence="4 5" id="KW-0472">Membrane</keyword>
<accession>A0A553IIZ6</accession>
<comment type="caution">
    <text evidence="7">The sequence shown here is derived from an EMBL/GenBank/DDBJ whole genome shotgun (WGS) entry which is preliminary data.</text>
</comment>
<dbReference type="AlphaFoldDB" id="A0A553IIZ6"/>
<proteinExistence type="predicted"/>
<feature type="transmembrane region" description="Helical" evidence="5">
    <location>
        <begin position="182"/>
        <end position="206"/>
    </location>
</feature>
<dbReference type="Proteomes" id="UP000315938">
    <property type="component" value="Unassembled WGS sequence"/>
</dbReference>
<feature type="transmembrane region" description="Helical" evidence="5">
    <location>
        <begin position="235"/>
        <end position="257"/>
    </location>
</feature>
<feature type="transmembrane region" description="Helical" evidence="5">
    <location>
        <begin position="277"/>
        <end position="306"/>
    </location>
</feature>
<dbReference type="GeneID" id="41338538"/>
<evidence type="ECO:0000256" key="3">
    <source>
        <dbReference type="ARBA" id="ARBA00022989"/>
    </source>
</evidence>
<evidence type="ECO:0000313" key="8">
    <source>
        <dbReference type="Proteomes" id="UP000315938"/>
    </source>
</evidence>
<dbReference type="GO" id="GO:0016020">
    <property type="term" value="C:membrane"/>
    <property type="evidence" value="ECO:0007669"/>
    <property type="project" value="UniProtKB-SubCell"/>
</dbReference>
<gene>
    <name evidence="7" type="ORF">FNV44_03860</name>
</gene>
<evidence type="ECO:0000256" key="2">
    <source>
        <dbReference type="ARBA" id="ARBA00022692"/>
    </source>
</evidence>